<accession>A0ABX8A3N6</accession>
<evidence type="ECO:0000313" key="2">
    <source>
        <dbReference type="Proteomes" id="UP000682843"/>
    </source>
</evidence>
<evidence type="ECO:0000313" key="1">
    <source>
        <dbReference type="EMBL" id="QUS37851.1"/>
    </source>
</evidence>
<protein>
    <recommendedName>
        <fullName evidence="3">DksA C4-type domain-containing protein</fullName>
    </recommendedName>
</protein>
<reference evidence="1 2" key="1">
    <citation type="submission" date="2019-02" db="EMBL/GenBank/DDBJ databases">
        <title>Emended description of the genus Rhodopseudomonas and description of Rhodopseudomonas albus sp. nov., a non-phototrophic, heavy-metal-tolerant bacterium isolated from garden soil.</title>
        <authorList>
            <person name="Bao Z."/>
            <person name="Cao W.W."/>
            <person name="Sato Y."/>
            <person name="Nishizawa T."/>
            <person name="Zhao J."/>
            <person name="Guo Y."/>
            <person name="Ohta H."/>
        </authorList>
    </citation>
    <scope>NUCLEOTIDE SEQUENCE [LARGE SCALE GENOMIC DNA]</scope>
    <source>
        <strain evidence="1 2">SK50-23</strain>
    </source>
</reference>
<dbReference type="RefSeq" id="WP_211911385.1">
    <property type="nucleotide sequence ID" value="NZ_CP036498.1"/>
</dbReference>
<keyword evidence="2" id="KW-1185">Reference proteome</keyword>
<evidence type="ECO:0008006" key="3">
    <source>
        <dbReference type="Google" id="ProtNLM"/>
    </source>
</evidence>
<dbReference type="Proteomes" id="UP000682843">
    <property type="component" value="Chromosome"/>
</dbReference>
<name>A0ABX8A3N6_9BRAD</name>
<proteinExistence type="predicted"/>
<organism evidence="1 2">
    <name type="scientific">Tardiphaga alba</name>
    <dbReference type="NCBI Taxonomy" id="340268"/>
    <lineage>
        <taxon>Bacteria</taxon>
        <taxon>Pseudomonadati</taxon>
        <taxon>Pseudomonadota</taxon>
        <taxon>Alphaproteobacteria</taxon>
        <taxon>Hyphomicrobiales</taxon>
        <taxon>Nitrobacteraceae</taxon>
        <taxon>Tardiphaga</taxon>
    </lineage>
</organism>
<dbReference type="EMBL" id="CP036498">
    <property type="protein sequence ID" value="QUS37851.1"/>
    <property type="molecule type" value="Genomic_DNA"/>
</dbReference>
<sequence length="148" mass="16240">MAPKYHPTPLSGGDRKALKKELSAARGMTGILAAQSEEMRAKGDALIKQADRLLCESWNERMWADGEPIDPSPGVDQAINGGFPWLQIECSRCRTPRDVDLAALPHAPTTCVHDLATRLRCEKCKKAGKRPVATLSQLAPKPRHMTTE</sequence>
<gene>
    <name evidence="1" type="ORF">RPMA_02490</name>
</gene>